<dbReference type="Pfam" id="PF04149">
    <property type="entry name" value="DUF397"/>
    <property type="match status" value="1"/>
</dbReference>
<name>A0ABZ1TZJ7_9ACTN</name>
<gene>
    <name evidence="2" type="ORF">OHA16_13185</name>
</gene>
<evidence type="ECO:0000313" key="3">
    <source>
        <dbReference type="Proteomes" id="UP001432222"/>
    </source>
</evidence>
<dbReference type="RefSeq" id="WP_328954776.1">
    <property type="nucleotide sequence ID" value="NZ_CP108110.1"/>
</dbReference>
<accession>A0ABZ1TZJ7</accession>
<dbReference type="InterPro" id="IPR007278">
    <property type="entry name" value="DUF397"/>
</dbReference>
<evidence type="ECO:0000259" key="1">
    <source>
        <dbReference type="Pfam" id="PF04149"/>
    </source>
</evidence>
<dbReference type="Proteomes" id="UP001432222">
    <property type="component" value="Chromosome"/>
</dbReference>
<protein>
    <submittedName>
        <fullName evidence="2">DUF397 domain-containing protein</fullName>
    </submittedName>
</protein>
<proteinExistence type="predicted"/>
<organism evidence="2 3">
    <name type="scientific">Kitasatospora purpeofusca</name>
    <dbReference type="NCBI Taxonomy" id="67352"/>
    <lineage>
        <taxon>Bacteria</taxon>
        <taxon>Bacillati</taxon>
        <taxon>Actinomycetota</taxon>
        <taxon>Actinomycetes</taxon>
        <taxon>Kitasatosporales</taxon>
        <taxon>Streptomycetaceae</taxon>
        <taxon>Kitasatospora</taxon>
    </lineage>
</organism>
<keyword evidence="3" id="KW-1185">Reference proteome</keyword>
<evidence type="ECO:0000313" key="2">
    <source>
        <dbReference type="EMBL" id="WUQ83840.1"/>
    </source>
</evidence>
<dbReference type="EMBL" id="CP108110">
    <property type="protein sequence ID" value="WUQ83840.1"/>
    <property type="molecule type" value="Genomic_DNA"/>
</dbReference>
<reference evidence="2" key="1">
    <citation type="submission" date="2022-10" db="EMBL/GenBank/DDBJ databases">
        <title>The complete genomes of actinobacterial strains from the NBC collection.</title>
        <authorList>
            <person name="Joergensen T.S."/>
            <person name="Alvarez Arevalo M."/>
            <person name="Sterndorff E.B."/>
            <person name="Faurdal D."/>
            <person name="Vuksanovic O."/>
            <person name="Mourched A.-S."/>
            <person name="Charusanti P."/>
            <person name="Shaw S."/>
            <person name="Blin K."/>
            <person name="Weber T."/>
        </authorList>
    </citation>
    <scope>NUCLEOTIDE SEQUENCE</scope>
    <source>
        <strain evidence="2">NBC_00222</strain>
    </source>
</reference>
<sequence length="66" mass="6874">MTLTWRKSSYSANHGGECVEVALMSPSPGVVPVRDSKDPSGPVLLFPSAAWGSFLSALRDGSLPVG</sequence>
<feature type="domain" description="DUF397" evidence="1">
    <location>
        <begin position="3"/>
        <end position="59"/>
    </location>
</feature>